<dbReference type="PANTHER" id="PTHR12147">
    <property type="entry name" value="METALLOPEPTIDASE M28 FAMILY MEMBER"/>
    <property type="match status" value="1"/>
</dbReference>
<accession>Q01QG6</accession>
<evidence type="ECO:0000313" key="3">
    <source>
        <dbReference type="EMBL" id="ABJ88104.1"/>
    </source>
</evidence>
<feature type="signal peptide" evidence="1">
    <location>
        <begin position="1"/>
        <end position="21"/>
    </location>
</feature>
<evidence type="ECO:0000259" key="2">
    <source>
        <dbReference type="Pfam" id="PF04389"/>
    </source>
</evidence>
<dbReference type="InParanoid" id="Q01QG6"/>
<dbReference type="GO" id="GO:0008235">
    <property type="term" value="F:metalloexopeptidase activity"/>
    <property type="evidence" value="ECO:0007669"/>
    <property type="project" value="InterPro"/>
</dbReference>
<dbReference type="Pfam" id="PF04389">
    <property type="entry name" value="Peptidase_M28"/>
    <property type="match status" value="1"/>
</dbReference>
<dbReference type="eggNOG" id="COG2234">
    <property type="taxonomic scope" value="Bacteria"/>
</dbReference>
<dbReference type="SUPFAM" id="SSF53187">
    <property type="entry name" value="Zn-dependent exopeptidases"/>
    <property type="match status" value="1"/>
</dbReference>
<dbReference type="KEGG" id="sus:Acid_7193"/>
<reference evidence="3" key="1">
    <citation type="submission" date="2006-10" db="EMBL/GenBank/DDBJ databases">
        <title>Complete sequence of Solibacter usitatus Ellin6076.</title>
        <authorList>
            <consortium name="US DOE Joint Genome Institute"/>
            <person name="Copeland A."/>
            <person name="Lucas S."/>
            <person name="Lapidus A."/>
            <person name="Barry K."/>
            <person name="Detter J.C."/>
            <person name="Glavina del Rio T."/>
            <person name="Hammon N."/>
            <person name="Israni S."/>
            <person name="Dalin E."/>
            <person name="Tice H."/>
            <person name="Pitluck S."/>
            <person name="Thompson L.S."/>
            <person name="Brettin T."/>
            <person name="Bruce D."/>
            <person name="Han C."/>
            <person name="Tapia R."/>
            <person name="Gilna P."/>
            <person name="Schmutz J."/>
            <person name="Larimer F."/>
            <person name="Land M."/>
            <person name="Hauser L."/>
            <person name="Kyrpides N."/>
            <person name="Mikhailova N."/>
            <person name="Janssen P.H."/>
            <person name="Kuske C.R."/>
            <person name="Richardson P."/>
        </authorList>
    </citation>
    <scope>NUCLEOTIDE SEQUENCE</scope>
    <source>
        <strain evidence="3">Ellin6076</strain>
    </source>
</reference>
<feature type="chain" id="PRO_5004162480" evidence="1">
    <location>
        <begin position="22"/>
        <end position="488"/>
    </location>
</feature>
<feature type="domain" description="Peptidase M28" evidence="2">
    <location>
        <begin position="254"/>
        <end position="461"/>
    </location>
</feature>
<dbReference type="InterPro" id="IPR045175">
    <property type="entry name" value="M28_fam"/>
</dbReference>
<dbReference type="STRING" id="234267.Acid_7193"/>
<sequence precursor="true">MLPAKTFFTALAAAGVLAAQAVPSLAERIAARLRPNDLKADVSFLASDALQGRATPSPGLDMAAEYIAAQFRRAGLEPVGDDGYFQTANYQSVKPDLQGLQFTLGTAKAADGSVMINEAVPTDLQNAPAFKVSLGDTASLDALTADQVRGKVLLVEVPSTPGAAVFQAQRRLTTLAAKLESAMIVLVRAAAAPGNPNSRPQLREAALPASKVAVLTVGDKAIFDALAAVKTGPMEAAVSAHVAAPVLQPVKIHNVVGLLRGSDAQLKDTYVVVTGHYDHLGVRANPSGDSIYNGANDDASGTSSVIEIANAITAIGEKPRRSIIFMAVFGEEIGGLGARWYTGHPIFPIAKTIADVNLEHLGRTDDNEGPHVGQFNLTGFDYTDIAATFARAGAETGVKVVKHPTKSDSFFSRSDNATFADAGIPSTTLSVSYEFPDYHQPGDEWQKLDYDNLAKVDTTIALGILAMANSDQSPQWNKENPKAARYVK</sequence>
<organism evidence="3">
    <name type="scientific">Solibacter usitatus (strain Ellin6076)</name>
    <dbReference type="NCBI Taxonomy" id="234267"/>
    <lineage>
        <taxon>Bacteria</taxon>
        <taxon>Pseudomonadati</taxon>
        <taxon>Acidobacteriota</taxon>
        <taxon>Terriglobia</taxon>
        <taxon>Bryobacterales</taxon>
        <taxon>Solibacteraceae</taxon>
        <taxon>Candidatus Solibacter</taxon>
    </lineage>
</organism>
<dbReference type="GO" id="GO:0006508">
    <property type="term" value="P:proteolysis"/>
    <property type="evidence" value="ECO:0007669"/>
    <property type="project" value="InterPro"/>
</dbReference>
<proteinExistence type="predicted"/>
<dbReference type="PANTHER" id="PTHR12147:SF26">
    <property type="entry name" value="PEPTIDASE M28 DOMAIN-CONTAINING PROTEIN"/>
    <property type="match status" value="1"/>
</dbReference>
<dbReference type="AlphaFoldDB" id="Q01QG6"/>
<dbReference type="OrthoDB" id="9778250at2"/>
<evidence type="ECO:0000256" key="1">
    <source>
        <dbReference type="SAM" id="SignalP"/>
    </source>
</evidence>
<dbReference type="HOGENOM" id="CLU_019932_0_2_0"/>
<dbReference type="Gene3D" id="3.40.630.10">
    <property type="entry name" value="Zn peptidases"/>
    <property type="match status" value="2"/>
</dbReference>
<keyword evidence="1" id="KW-0732">Signal</keyword>
<protein>
    <submittedName>
        <fullName evidence="3">Peptidase M28</fullName>
    </submittedName>
</protein>
<name>Q01QG6_SOLUE</name>
<gene>
    <name evidence="3" type="ordered locus">Acid_7193</name>
</gene>
<dbReference type="EMBL" id="CP000473">
    <property type="protein sequence ID" value="ABJ88104.1"/>
    <property type="molecule type" value="Genomic_DNA"/>
</dbReference>
<dbReference type="InterPro" id="IPR007484">
    <property type="entry name" value="Peptidase_M28"/>
</dbReference>